<comment type="caution">
    <text evidence="2">The sequence shown here is derived from an EMBL/GenBank/DDBJ whole genome shotgun (WGS) entry which is preliminary data.</text>
</comment>
<proteinExistence type="predicted"/>
<organism evidence="2 3">
    <name type="scientific">Cucumis melo var. makuwa</name>
    <name type="common">Oriental melon</name>
    <dbReference type="NCBI Taxonomy" id="1194695"/>
    <lineage>
        <taxon>Eukaryota</taxon>
        <taxon>Viridiplantae</taxon>
        <taxon>Streptophyta</taxon>
        <taxon>Embryophyta</taxon>
        <taxon>Tracheophyta</taxon>
        <taxon>Spermatophyta</taxon>
        <taxon>Magnoliopsida</taxon>
        <taxon>eudicotyledons</taxon>
        <taxon>Gunneridae</taxon>
        <taxon>Pentapetalae</taxon>
        <taxon>rosids</taxon>
        <taxon>fabids</taxon>
        <taxon>Cucurbitales</taxon>
        <taxon>Cucurbitaceae</taxon>
        <taxon>Benincaseae</taxon>
        <taxon>Cucumis</taxon>
    </lineage>
</organism>
<feature type="region of interest" description="Disordered" evidence="1">
    <location>
        <begin position="198"/>
        <end position="222"/>
    </location>
</feature>
<dbReference type="AlphaFoldDB" id="A0A5D3BTG6"/>
<gene>
    <name evidence="2" type="ORF">E5676_scaffold29G00690</name>
</gene>
<feature type="compositionally biased region" description="Low complexity" evidence="1">
    <location>
        <begin position="211"/>
        <end position="220"/>
    </location>
</feature>
<dbReference type="EMBL" id="SSTD01016227">
    <property type="protein sequence ID" value="TYK01379.1"/>
    <property type="molecule type" value="Genomic_DNA"/>
</dbReference>
<sequence>MGFPDAMRSVLEKTSEYPLFLTLIKNIRKMGVFSTPDRESPDVFGRCWEIPYIFHFDSVLNKTKPRRKKKLDRCHRSSVLIVATLPRRRSSPSAIVCHYISSLYSLKGQTIGVCVRKIFFVRCLKWADVGGGYIEVVKGDLQRFFMLDFNDKAMNRFVEHQMLNTRPTVTDTSKKGSQPLFGDEICDQVLGKRPGYSEGLGWGPKPKAHKTTSASSSTISLQDRNHAALASQVERMQKLIEDLTRAQQGPSHDP</sequence>
<evidence type="ECO:0000256" key="1">
    <source>
        <dbReference type="SAM" id="MobiDB-lite"/>
    </source>
</evidence>
<accession>A0A5D3BTG6</accession>
<name>A0A5D3BTG6_CUCMM</name>
<protein>
    <submittedName>
        <fullName evidence="2">CACTA en-spm transposon protein</fullName>
    </submittedName>
</protein>
<dbReference type="Proteomes" id="UP000321947">
    <property type="component" value="Unassembled WGS sequence"/>
</dbReference>
<reference evidence="2 3" key="1">
    <citation type="submission" date="2019-08" db="EMBL/GenBank/DDBJ databases">
        <title>Draft genome sequences of two oriental melons (Cucumis melo L. var makuwa).</title>
        <authorList>
            <person name="Kwon S.-Y."/>
        </authorList>
    </citation>
    <scope>NUCLEOTIDE SEQUENCE [LARGE SCALE GENOMIC DNA]</scope>
    <source>
        <strain evidence="3">cv. Chang Bougi</strain>
        <tissue evidence="2">Leaf</tissue>
    </source>
</reference>
<evidence type="ECO:0000313" key="2">
    <source>
        <dbReference type="EMBL" id="TYK01379.1"/>
    </source>
</evidence>
<evidence type="ECO:0000313" key="3">
    <source>
        <dbReference type="Proteomes" id="UP000321947"/>
    </source>
</evidence>